<dbReference type="GeneTree" id="ENSGT00640000091487"/>
<evidence type="ECO:0000256" key="1">
    <source>
        <dbReference type="SAM" id="MobiDB-lite"/>
    </source>
</evidence>
<dbReference type="STRING" id="51511.ENSCSAVP00000009865"/>
<reference evidence="4" key="3">
    <citation type="submission" date="2025-09" db="UniProtKB">
        <authorList>
            <consortium name="Ensembl"/>
        </authorList>
    </citation>
    <scope>IDENTIFICATION</scope>
</reference>
<dbReference type="InParanoid" id="H2YX04"/>
<evidence type="ECO:0000259" key="3">
    <source>
        <dbReference type="Pfam" id="PF20413"/>
    </source>
</evidence>
<accession>H2YX04</accession>
<dbReference type="OMA" id="MHIIKGS"/>
<dbReference type="GO" id="GO:0048488">
    <property type="term" value="P:synaptic vesicle endocytosis"/>
    <property type="evidence" value="ECO:0007669"/>
    <property type="project" value="TreeGrafter"/>
</dbReference>
<feature type="transmembrane region" description="Helical" evidence="2">
    <location>
        <begin position="27"/>
        <end position="46"/>
    </location>
</feature>
<evidence type="ECO:0000313" key="5">
    <source>
        <dbReference type="Proteomes" id="UP000007875"/>
    </source>
</evidence>
<evidence type="ECO:0000256" key="2">
    <source>
        <dbReference type="SAM" id="Phobius"/>
    </source>
</evidence>
<organism evidence="4 5">
    <name type="scientific">Ciona savignyi</name>
    <name type="common">Pacific transparent sea squirt</name>
    <dbReference type="NCBI Taxonomy" id="51511"/>
    <lineage>
        <taxon>Eukaryota</taxon>
        <taxon>Metazoa</taxon>
        <taxon>Chordata</taxon>
        <taxon>Tunicata</taxon>
        <taxon>Ascidiacea</taxon>
        <taxon>Phlebobranchia</taxon>
        <taxon>Cionidae</taxon>
        <taxon>Ciona</taxon>
    </lineage>
</organism>
<evidence type="ECO:0000313" key="4">
    <source>
        <dbReference type="Ensembl" id="ENSCSAVP00000009865.1"/>
    </source>
</evidence>
<feature type="region of interest" description="Disordered" evidence="1">
    <location>
        <begin position="155"/>
        <end position="176"/>
    </location>
</feature>
<dbReference type="Pfam" id="PF20413">
    <property type="entry name" value="BLTP1_N"/>
    <property type="match status" value="1"/>
</dbReference>
<dbReference type="HOGENOM" id="CLU_012746_0_0_1"/>
<sequence>PDNCTNGKDRLNFQCIDDDLKNNQSSLVQLFVVTSLSGVWIIYLAYYNSRFFGFLLTKVINQFSKDAFISIGSFSFSILTGKLMFREVYYITIDYSLRIDDGYCIFRWWRPYEFSAWRKQKGHTRLSVVISNVRFHVYNRSAVYSRLQELFSDKQPAKPAKDTTKHSKRAATTTSSQTTTNDEIGWWRKLFPVIKFTISHGRLSFGNKYLPNTLVVSFGEGDFQYKTTEASNPFDIFMHALEGTLGSLRLMLVPSLGYDPSFSPPMIGILAIHNEPPPRKMGEGYVILRSNDVDVSFLVDEPGKILQSVSPPFNKGNSTEQSSDPIWEIGLRFGKRSTLNYGPWADRQRELLWKFFYPPDYQPLEVTKYPEVGQLRMAKNMKVAATLLKEADIDILFTKDDEIHAIQLNTSKGSIVEIDIPTVTTPTGYTSHIWGQFLFLDTTTSMQYRNLLKSETLQFDIKSHYPITWNASQKWTCDVTATKASVGLVFAHKDFISDLMEDWSSSSTPDLLSFVPYTFAFNLTLREFELLLPSNQYNWMDCFTKAKENAFAGIYGQELLINFNLPFDDFLPTTFTIPFHFNLHNAELCIYLPESNSSRHIVITLSRSCWKCLLVCLGCIRNGSMVFQGFLGGLIDPKEWVKCWEVPSLQLTLTYTWHPIPTHQSKPFSTRGKQSILKQSSHSTASTPDLDDKKSVQLQKKSSVKGRVKTTVTFDPTSMESDEIRIDLVMGANSTLYLYGTLLDLLLNIKENYFGCDDMYTDFGAPPCGWMADDKTTCTRLEGSGFDFRHLNSTIKSIFTLISLPLQVTVQVNLHEINGVLPIHYNSVYKEAPRVKLNLLSFEMDKNYHQTRLQLLLSSLEIELNDKVSQSDV</sequence>
<proteinExistence type="predicted"/>
<keyword evidence="2" id="KW-0812">Transmembrane</keyword>
<reference evidence="5" key="1">
    <citation type="submission" date="2003-08" db="EMBL/GenBank/DDBJ databases">
        <authorList>
            <person name="Birren B."/>
            <person name="Nusbaum C."/>
            <person name="Abebe A."/>
            <person name="Abouelleil A."/>
            <person name="Adekoya E."/>
            <person name="Ait-zahra M."/>
            <person name="Allen N."/>
            <person name="Allen T."/>
            <person name="An P."/>
            <person name="Anderson M."/>
            <person name="Anderson S."/>
            <person name="Arachchi H."/>
            <person name="Armbruster J."/>
            <person name="Bachantsang P."/>
            <person name="Baldwin J."/>
            <person name="Barry A."/>
            <person name="Bayul T."/>
            <person name="Blitshsteyn B."/>
            <person name="Bloom T."/>
            <person name="Blye J."/>
            <person name="Boguslavskiy L."/>
            <person name="Borowsky M."/>
            <person name="Boukhgalter B."/>
            <person name="Brunache A."/>
            <person name="Butler J."/>
            <person name="Calixte N."/>
            <person name="Calvo S."/>
            <person name="Camarata J."/>
            <person name="Campo K."/>
            <person name="Chang J."/>
            <person name="Cheshatsang Y."/>
            <person name="Citroen M."/>
            <person name="Collymore A."/>
            <person name="Considine T."/>
            <person name="Cook A."/>
            <person name="Cooke P."/>
            <person name="Corum B."/>
            <person name="Cuomo C."/>
            <person name="David R."/>
            <person name="Dawoe T."/>
            <person name="Degray S."/>
            <person name="Dodge S."/>
            <person name="Dooley K."/>
            <person name="Dorje P."/>
            <person name="Dorjee K."/>
            <person name="Dorris L."/>
            <person name="Duffey N."/>
            <person name="Dupes A."/>
            <person name="Elkins T."/>
            <person name="Engels R."/>
            <person name="Erickson J."/>
            <person name="Farina A."/>
            <person name="Faro S."/>
            <person name="Ferreira P."/>
            <person name="Fischer H."/>
            <person name="Fitzgerald M."/>
            <person name="Foley K."/>
            <person name="Gage D."/>
            <person name="Galagan J."/>
            <person name="Gearin G."/>
            <person name="Gnerre S."/>
            <person name="Gnirke A."/>
            <person name="Goyette A."/>
            <person name="Graham J."/>
            <person name="Grandbois E."/>
            <person name="Gyaltsen K."/>
            <person name="Hafez N."/>
            <person name="Hagopian D."/>
            <person name="Hagos B."/>
            <person name="Hall J."/>
            <person name="Hatcher B."/>
            <person name="Heller A."/>
            <person name="Higgins H."/>
            <person name="Honan T."/>
            <person name="Horn A."/>
            <person name="Houde N."/>
            <person name="Hughes L."/>
            <person name="Hulme W."/>
            <person name="Husby E."/>
            <person name="Iliev I."/>
            <person name="Jaffe D."/>
            <person name="Jones C."/>
            <person name="Kamal M."/>
            <person name="Kamat A."/>
            <person name="Kamvysselis M."/>
            <person name="Karlsson E."/>
            <person name="Kells C."/>
            <person name="Kieu A."/>
            <person name="Kisner P."/>
            <person name="Kodira C."/>
            <person name="Kulbokas E."/>
            <person name="Labutti K."/>
            <person name="Lama D."/>
            <person name="Landers T."/>
            <person name="Leger J."/>
            <person name="Levine S."/>
            <person name="Lewis D."/>
            <person name="Lewis T."/>
            <person name="Lindblad-toh K."/>
            <person name="Liu X."/>
            <person name="Lokyitsang T."/>
            <person name="Lokyitsang Y."/>
            <person name="Lucien O."/>
            <person name="Lui A."/>
            <person name="Ma L.J."/>
            <person name="Mabbitt R."/>
            <person name="Macdonald J."/>
            <person name="Maclean C."/>
            <person name="Major J."/>
            <person name="Manning J."/>
            <person name="Marabella R."/>
            <person name="Maru K."/>
            <person name="Matthews C."/>
            <person name="Mauceli E."/>
            <person name="Mccarthy M."/>
            <person name="Mcdonough S."/>
            <person name="Mcghee T."/>
            <person name="Meldrim J."/>
            <person name="Meneus L."/>
            <person name="Mesirov J."/>
            <person name="Mihalev A."/>
            <person name="Mihova T."/>
            <person name="Mikkelsen T."/>
            <person name="Mlenga V."/>
            <person name="Moru K."/>
            <person name="Mozes J."/>
            <person name="Mulrain L."/>
            <person name="Munson G."/>
            <person name="Naylor J."/>
            <person name="Newes C."/>
            <person name="Nguyen C."/>
            <person name="Nguyen N."/>
            <person name="Nguyen T."/>
            <person name="Nicol R."/>
            <person name="Nielsen C."/>
            <person name="Nizzari M."/>
            <person name="Norbu C."/>
            <person name="Norbu N."/>
            <person name="O'donnell P."/>
            <person name="Okoawo O."/>
            <person name="O'leary S."/>
            <person name="Omotosho B."/>
            <person name="O'neill K."/>
            <person name="Osman S."/>
            <person name="Parker S."/>
            <person name="Perrin D."/>
            <person name="Phunkhang P."/>
            <person name="Piqani B."/>
            <person name="Purcell S."/>
            <person name="Rachupka T."/>
            <person name="Ramasamy U."/>
            <person name="Rameau R."/>
            <person name="Ray V."/>
            <person name="Raymond C."/>
            <person name="Retta R."/>
            <person name="Richardson S."/>
            <person name="Rise C."/>
            <person name="Rodriguez J."/>
            <person name="Rogers J."/>
            <person name="Rogov P."/>
            <person name="Rutman M."/>
            <person name="Schupbach R."/>
            <person name="Seaman C."/>
            <person name="Settipalli S."/>
            <person name="Sharpe T."/>
            <person name="Sheridan J."/>
            <person name="Sherpa N."/>
            <person name="Shi J."/>
            <person name="Smirnov S."/>
            <person name="Smith C."/>
            <person name="Sougnez C."/>
            <person name="Spencer B."/>
            <person name="Stalker J."/>
            <person name="Stange-thomann N."/>
            <person name="Stavropoulos S."/>
            <person name="Stetson K."/>
            <person name="Stone C."/>
            <person name="Stone S."/>
            <person name="Stubbs M."/>
            <person name="Talamas J."/>
            <person name="Tchuinga P."/>
            <person name="Tenzing P."/>
            <person name="Tesfaye S."/>
            <person name="Theodore J."/>
            <person name="Thoulutsang Y."/>
            <person name="Topham K."/>
            <person name="Towey S."/>
            <person name="Tsamla T."/>
            <person name="Tsomo N."/>
            <person name="Vallee D."/>
            <person name="Vassiliev H."/>
            <person name="Venkataraman V."/>
            <person name="Vinson J."/>
            <person name="Vo A."/>
            <person name="Wade C."/>
            <person name="Wang S."/>
            <person name="Wangchuk T."/>
            <person name="Wangdi T."/>
            <person name="Whittaker C."/>
            <person name="Wilkinson J."/>
            <person name="Wu Y."/>
            <person name="Wyman D."/>
            <person name="Yadav S."/>
            <person name="Yang S."/>
            <person name="Yang X."/>
            <person name="Yeager S."/>
            <person name="Yee E."/>
            <person name="Young G."/>
            <person name="Zainoun J."/>
            <person name="Zembeck L."/>
            <person name="Zimmer A."/>
            <person name="Zody M."/>
            <person name="Lander E."/>
        </authorList>
    </citation>
    <scope>NUCLEOTIDE SEQUENCE [LARGE SCALE GENOMIC DNA]</scope>
</reference>
<keyword evidence="2" id="KW-1133">Transmembrane helix</keyword>
<dbReference type="Proteomes" id="UP000007875">
    <property type="component" value="Unassembled WGS sequence"/>
</dbReference>
<name>H2YX04_CIOSA</name>
<feature type="domain" description="Bridge-like lipid transfer protein family member 1 N-terminal" evidence="3">
    <location>
        <begin position="13"/>
        <end position="870"/>
    </location>
</feature>
<dbReference type="PANTHER" id="PTHR31640">
    <property type="entry name" value="TRANSMEMBRANE PROTEIN KIAA1109"/>
    <property type="match status" value="1"/>
</dbReference>
<dbReference type="AlphaFoldDB" id="H2YX04"/>
<keyword evidence="5" id="KW-1185">Reference proteome</keyword>
<dbReference type="InterPro" id="IPR047104">
    <property type="entry name" value="BLTP1_N"/>
</dbReference>
<feature type="compositionally biased region" description="Basic and acidic residues" evidence="1">
    <location>
        <begin position="155"/>
        <end position="165"/>
    </location>
</feature>
<dbReference type="eggNOG" id="KOG3596">
    <property type="taxonomic scope" value="Eukaryota"/>
</dbReference>
<dbReference type="PANTHER" id="PTHR31640:SF1">
    <property type="entry name" value="BRIDGE-LIKE LIPID TRANSFER PROTEIN FAMILY MEMBER 1"/>
    <property type="match status" value="1"/>
</dbReference>
<reference evidence="4" key="2">
    <citation type="submission" date="2025-08" db="UniProtKB">
        <authorList>
            <consortium name="Ensembl"/>
        </authorList>
    </citation>
    <scope>IDENTIFICATION</scope>
</reference>
<dbReference type="Ensembl" id="ENSCSAVT00000009983.1">
    <property type="protein sequence ID" value="ENSCSAVP00000009865.1"/>
    <property type="gene ID" value="ENSCSAVG00000005798.1"/>
</dbReference>
<protein>
    <recommendedName>
        <fullName evidence="3">Bridge-like lipid transfer protein family member 1 N-terminal domain-containing protein</fullName>
    </recommendedName>
</protein>
<dbReference type="InterPro" id="IPR033616">
    <property type="entry name" value="BLTP1"/>
</dbReference>
<keyword evidence="2" id="KW-0472">Membrane</keyword>
<dbReference type="GO" id="GO:0098793">
    <property type="term" value="C:presynapse"/>
    <property type="evidence" value="ECO:0007669"/>
    <property type="project" value="GOC"/>
</dbReference>